<dbReference type="InterPro" id="IPR011011">
    <property type="entry name" value="Znf_FYVE_PHD"/>
</dbReference>
<dbReference type="Pfam" id="PF00628">
    <property type="entry name" value="PHD"/>
    <property type="match status" value="1"/>
</dbReference>
<evidence type="ECO:0000256" key="4">
    <source>
        <dbReference type="SAM" id="Coils"/>
    </source>
</evidence>
<reference evidence="6" key="2">
    <citation type="submission" date="2020-05" db="UniProtKB">
        <authorList>
            <consortium name="EnsemblMetazoa"/>
        </authorList>
    </citation>
    <scope>IDENTIFICATION</scope>
    <source>
        <strain evidence="6">LVP_AGWG</strain>
    </source>
</reference>
<dbReference type="InterPro" id="IPR019787">
    <property type="entry name" value="Znf_PHD-finger"/>
</dbReference>
<feature type="compositionally biased region" description="Pro residues" evidence="5">
    <location>
        <begin position="250"/>
        <end position="260"/>
    </location>
</feature>
<dbReference type="InParanoid" id="A0A6I8U7Y1"/>
<evidence type="ECO:0000256" key="3">
    <source>
        <dbReference type="ARBA" id="ARBA00022833"/>
    </source>
</evidence>
<dbReference type="InterPro" id="IPR001965">
    <property type="entry name" value="Znf_PHD"/>
</dbReference>
<dbReference type="Gene3D" id="3.30.40.10">
    <property type="entry name" value="Zinc/RING finger domain, C3HC4 (zinc finger)"/>
    <property type="match status" value="1"/>
</dbReference>
<evidence type="ECO:0000313" key="7">
    <source>
        <dbReference type="Proteomes" id="UP000008820"/>
    </source>
</evidence>
<protein>
    <submittedName>
        <fullName evidence="6">Uncharacterized protein</fullName>
    </submittedName>
</protein>
<name>A0A6I8U7Y1_AEDAE</name>
<keyword evidence="2" id="KW-0863">Zinc-finger</keyword>
<sequence length="382" mass="41528">MPPSDDGAQKTTVDKEKQGSCVHCNRPDSYDNYVQCDRCSAWWHYLCAGVSDSIANRSFTCEACLHVSVSSHVSSSSSRVAAMQLRLREMEAQCKLARQELENERLAFEAERKTLQQRNNQLQQQGKQRTAEWVDRHAGNANSADGQGVDREAAAATNLRDDELRGRPTVQEGPHTLSSSLQAAINTAVQAAVQAALQATNSSKGFQHTTGAEIPIRNTGAIPKTAPKDLTSTRIGTERGSERQKGKQDLPPPPEKPPGKPLENQTISSNYNQWIQELSKKFCNTNLDHATATTVPPHVESAPLRPALSTRTVQHSQQHSASDCNNVQHILPNIDIALGVGQNVNNSNNNVQSNVYPGSINVLGSSGMPTYVPTPSQLAARV</sequence>
<feature type="compositionally biased region" description="Basic and acidic residues" evidence="5">
    <location>
        <begin position="236"/>
        <end position="248"/>
    </location>
</feature>
<gene>
    <name evidence="6" type="primary">110675191</name>
</gene>
<keyword evidence="7" id="KW-1185">Reference proteome</keyword>
<keyword evidence="4" id="KW-0175">Coiled coil</keyword>
<evidence type="ECO:0000256" key="5">
    <source>
        <dbReference type="SAM" id="MobiDB-lite"/>
    </source>
</evidence>
<evidence type="ECO:0000256" key="1">
    <source>
        <dbReference type="ARBA" id="ARBA00022723"/>
    </source>
</evidence>
<evidence type="ECO:0000256" key="2">
    <source>
        <dbReference type="ARBA" id="ARBA00022771"/>
    </source>
</evidence>
<feature type="region of interest" description="Disordered" evidence="5">
    <location>
        <begin position="202"/>
        <end position="266"/>
    </location>
</feature>
<dbReference type="InterPro" id="IPR019786">
    <property type="entry name" value="Zinc_finger_PHD-type_CS"/>
</dbReference>
<keyword evidence="1" id="KW-0479">Metal-binding</keyword>
<dbReference type="SMART" id="SM00249">
    <property type="entry name" value="PHD"/>
    <property type="match status" value="1"/>
</dbReference>
<dbReference type="SUPFAM" id="SSF57903">
    <property type="entry name" value="FYVE/PHD zinc finger"/>
    <property type="match status" value="1"/>
</dbReference>
<dbReference type="PROSITE" id="PS50016">
    <property type="entry name" value="ZF_PHD_2"/>
    <property type="match status" value="1"/>
</dbReference>
<evidence type="ECO:0000313" key="6">
    <source>
        <dbReference type="EnsemblMetazoa" id="AAEL025036-PA"/>
    </source>
</evidence>
<accession>A0A6I8U7Y1</accession>
<dbReference type="PROSITE" id="PS01359">
    <property type="entry name" value="ZF_PHD_1"/>
    <property type="match status" value="1"/>
</dbReference>
<dbReference type="AlphaFoldDB" id="A0A6I8U7Y1"/>
<dbReference type="EnsemblMetazoa" id="AAEL025036-RA">
    <property type="protein sequence ID" value="AAEL025036-PA"/>
    <property type="gene ID" value="AAEL025036"/>
</dbReference>
<dbReference type="OrthoDB" id="7765376at2759"/>
<reference evidence="6 7" key="1">
    <citation type="submission" date="2017-06" db="EMBL/GenBank/DDBJ databases">
        <title>Aedes aegypti genome working group (AGWG) sequencing and assembly.</title>
        <authorList>
            <consortium name="Aedes aegypti Genome Working Group (AGWG)"/>
            <person name="Matthews B.J."/>
        </authorList>
    </citation>
    <scope>NUCLEOTIDE SEQUENCE [LARGE SCALE GENOMIC DNA]</scope>
    <source>
        <strain evidence="6 7">LVP_AGWG</strain>
    </source>
</reference>
<dbReference type="GO" id="GO:0008270">
    <property type="term" value="F:zinc ion binding"/>
    <property type="evidence" value="ECO:0007669"/>
    <property type="project" value="UniProtKB-KW"/>
</dbReference>
<proteinExistence type="predicted"/>
<keyword evidence="3" id="KW-0862">Zinc</keyword>
<feature type="coiled-coil region" evidence="4">
    <location>
        <begin position="80"/>
        <end position="132"/>
    </location>
</feature>
<organism evidence="6 7">
    <name type="scientific">Aedes aegypti</name>
    <name type="common">Yellowfever mosquito</name>
    <name type="synonym">Culex aegypti</name>
    <dbReference type="NCBI Taxonomy" id="7159"/>
    <lineage>
        <taxon>Eukaryota</taxon>
        <taxon>Metazoa</taxon>
        <taxon>Ecdysozoa</taxon>
        <taxon>Arthropoda</taxon>
        <taxon>Hexapoda</taxon>
        <taxon>Insecta</taxon>
        <taxon>Pterygota</taxon>
        <taxon>Neoptera</taxon>
        <taxon>Endopterygota</taxon>
        <taxon>Diptera</taxon>
        <taxon>Nematocera</taxon>
        <taxon>Culicoidea</taxon>
        <taxon>Culicidae</taxon>
        <taxon>Culicinae</taxon>
        <taxon>Aedini</taxon>
        <taxon>Aedes</taxon>
        <taxon>Stegomyia</taxon>
    </lineage>
</organism>
<dbReference type="Proteomes" id="UP000008820">
    <property type="component" value="Chromosome 2"/>
</dbReference>
<dbReference type="InterPro" id="IPR013083">
    <property type="entry name" value="Znf_RING/FYVE/PHD"/>
</dbReference>